<dbReference type="Proteomes" id="UP000076625">
    <property type="component" value="Unassembled WGS sequence"/>
</dbReference>
<dbReference type="PANTHER" id="PTHR34406:SF1">
    <property type="entry name" value="PROTEIN YCEI"/>
    <property type="match status" value="1"/>
</dbReference>
<dbReference type="STRING" id="1452487.AVW16_11130"/>
<organism evidence="3 4">
    <name type="scientific">Crenobacter luteus</name>
    <dbReference type="NCBI Taxonomy" id="1452487"/>
    <lineage>
        <taxon>Bacteria</taxon>
        <taxon>Pseudomonadati</taxon>
        <taxon>Pseudomonadota</taxon>
        <taxon>Betaproteobacteria</taxon>
        <taxon>Neisseriales</taxon>
        <taxon>Neisseriaceae</taxon>
        <taxon>Crenobacter</taxon>
    </lineage>
</organism>
<gene>
    <name evidence="3" type="ORF">AVW16_11130</name>
</gene>
<dbReference type="Gene3D" id="2.40.128.110">
    <property type="entry name" value="Lipid/polyisoprenoid-binding, YceI-like"/>
    <property type="match status" value="1"/>
</dbReference>
<feature type="domain" description="Lipid/polyisoprenoid-binding YceI-like" evidence="2">
    <location>
        <begin position="24"/>
        <end position="187"/>
    </location>
</feature>
<dbReference type="Pfam" id="PF04264">
    <property type="entry name" value="YceI"/>
    <property type="match status" value="1"/>
</dbReference>
<dbReference type="RefSeq" id="WP_066611999.1">
    <property type="nucleotide sequence ID" value="NZ_LQQU01000017.1"/>
</dbReference>
<dbReference type="SMART" id="SM00867">
    <property type="entry name" value="YceI"/>
    <property type="match status" value="1"/>
</dbReference>
<accession>A0A161SAS4</accession>
<evidence type="ECO:0000313" key="3">
    <source>
        <dbReference type="EMBL" id="KZE32923.1"/>
    </source>
</evidence>
<feature type="signal peptide" evidence="1">
    <location>
        <begin position="1"/>
        <end position="20"/>
    </location>
</feature>
<name>A0A161SAS4_9NEIS</name>
<dbReference type="SUPFAM" id="SSF101874">
    <property type="entry name" value="YceI-like"/>
    <property type="match status" value="1"/>
</dbReference>
<dbReference type="EMBL" id="LQQU01000017">
    <property type="protein sequence ID" value="KZE32923.1"/>
    <property type="molecule type" value="Genomic_DNA"/>
</dbReference>
<keyword evidence="1" id="KW-0732">Signal</keyword>
<dbReference type="OrthoDB" id="9811006at2"/>
<comment type="caution">
    <text evidence="3">The sequence shown here is derived from an EMBL/GenBank/DDBJ whole genome shotgun (WGS) entry which is preliminary data.</text>
</comment>
<dbReference type="InterPro" id="IPR007372">
    <property type="entry name" value="Lipid/polyisoprenoid-bd_YceI"/>
</dbReference>
<sequence length="190" mass="20279">MLKRTALAAILASAATVALAAPATYTIDPTHTYAGYEVNHLGLSVQNGVFTKVSGTVNLDEVAKKGSVDVSIDAASINTYFGKRDEHLKGADFFNVAKYPTLTFKSTELKYEGDRLAEVKGKLTLLGVTRPVTLTVTQVAKKEHPMLKKEAYGVNAVGTIKRSDFGMGYGLPGIADEVKLNIALEAIKSS</sequence>
<reference evidence="4" key="1">
    <citation type="submission" date="2016-01" db="EMBL/GenBank/DDBJ databases">
        <title>Draft genome of Chromobacterium sp. F49.</title>
        <authorList>
            <person name="Hong K.W."/>
        </authorList>
    </citation>
    <scope>NUCLEOTIDE SEQUENCE [LARGE SCALE GENOMIC DNA]</scope>
    <source>
        <strain evidence="4">CN10</strain>
    </source>
</reference>
<dbReference type="AlphaFoldDB" id="A0A161SAS4"/>
<dbReference type="PANTHER" id="PTHR34406">
    <property type="entry name" value="PROTEIN YCEI"/>
    <property type="match status" value="1"/>
</dbReference>
<evidence type="ECO:0000313" key="4">
    <source>
        <dbReference type="Proteomes" id="UP000076625"/>
    </source>
</evidence>
<evidence type="ECO:0000259" key="2">
    <source>
        <dbReference type="SMART" id="SM00867"/>
    </source>
</evidence>
<proteinExistence type="predicted"/>
<dbReference type="InterPro" id="IPR036761">
    <property type="entry name" value="TTHA0802/YceI-like_sf"/>
</dbReference>
<evidence type="ECO:0000256" key="1">
    <source>
        <dbReference type="SAM" id="SignalP"/>
    </source>
</evidence>
<protein>
    <recommendedName>
        <fullName evidence="2">Lipid/polyisoprenoid-binding YceI-like domain-containing protein</fullName>
    </recommendedName>
</protein>
<keyword evidence="4" id="KW-1185">Reference proteome</keyword>
<feature type="chain" id="PRO_5007827144" description="Lipid/polyisoprenoid-binding YceI-like domain-containing protein" evidence="1">
    <location>
        <begin position="21"/>
        <end position="190"/>
    </location>
</feature>